<proteinExistence type="predicted"/>
<gene>
    <name evidence="1" type="ORF">SAMN05444380_10469</name>
</gene>
<protein>
    <submittedName>
        <fullName evidence="1">Uncharacterized protein</fullName>
    </submittedName>
</protein>
<name>A0A1I1WEG7_9BACT</name>
<dbReference type="eggNOG" id="ENOG5033D0K">
    <property type="taxonomic scope" value="Bacteria"/>
</dbReference>
<dbReference type="EMBL" id="FONA01000004">
    <property type="protein sequence ID" value="SFD93576.1"/>
    <property type="molecule type" value="Genomic_DNA"/>
</dbReference>
<evidence type="ECO:0000313" key="2">
    <source>
        <dbReference type="Proteomes" id="UP000181976"/>
    </source>
</evidence>
<organism evidence="1 2">
    <name type="scientific">Thermophagus xiamenensis</name>
    <dbReference type="NCBI Taxonomy" id="385682"/>
    <lineage>
        <taxon>Bacteria</taxon>
        <taxon>Pseudomonadati</taxon>
        <taxon>Bacteroidota</taxon>
        <taxon>Bacteroidia</taxon>
        <taxon>Marinilabiliales</taxon>
        <taxon>Marinilabiliaceae</taxon>
        <taxon>Thermophagus</taxon>
    </lineage>
</organism>
<reference evidence="1 2" key="1">
    <citation type="submission" date="2016-10" db="EMBL/GenBank/DDBJ databases">
        <authorList>
            <person name="de Groot N.N."/>
        </authorList>
    </citation>
    <scope>NUCLEOTIDE SEQUENCE [LARGE SCALE GENOMIC DNA]</scope>
    <source>
        <strain evidence="1 2">DSM 19012</strain>
    </source>
</reference>
<keyword evidence="2" id="KW-1185">Reference proteome</keyword>
<dbReference type="InParanoid" id="A0A1I1WEG7"/>
<evidence type="ECO:0000313" key="1">
    <source>
        <dbReference type="EMBL" id="SFD93576.1"/>
    </source>
</evidence>
<accession>A0A1I1WEG7</accession>
<dbReference type="Proteomes" id="UP000181976">
    <property type="component" value="Unassembled WGS sequence"/>
</dbReference>
<dbReference type="STRING" id="385682.SAMN05444380_10469"/>
<sequence>MEQISLMQITGIVSCQLKKRSLIAGKNIPDRRIKKLPKNACSMPFRHCMLFIVMPLLLFSWPLHLSLAQSTRDIDIIPKPNINTPLKYQLPSLTLQQENQLLNPYFEYNGIRLQRNWTFDNNSLDSIPPAGKIYFQNTGSIMHYPAFGGYQHFKSDIVFKPVNKLTVTLGGSLLRIDTPESPHPSLQYGMQSSVRYAFNSHLSLYLYGQRLWDFSKSQKSSFAIMNPLFPQTEAGAGLSGNMKNIQIDVGPRLIFDTKSNFQKMNLINTNISIDF</sequence>
<dbReference type="AlphaFoldDB" id="A0A1I1WEG7"/>